<organism evidence="9 10">
    <name type="scientific">Lacihabitans lacunae</name>
    <dbReference type="NCBI Taxonomy" id="1028214"/>
    <lineage>
        <taxon>Bacteria</taxon>
        <taxon>Pseudomonadati</taxon>
        <taxon>Bacteroidota</taxon>
        <taxon>Cytophagia</taxon>
        <taxon>Cytophagales</taxon>
        <taxon>Leadbetterellaceae</taxon>
        <taxon>Lacihabitans</taxon>
    </lineage>
</organism>
<evidence type="ECO:0000313" key="10">
    <source>
        <dbReference type="Proteomes" id="UP001595616"/>
    </source>
</evidence>
<comment type="caution">
    <text evidence="9">The sequence shown here is derived from an EMBL/GenBank/DDBJ whole genome shotgun (WGS) entry which is preliminary data.</text>
</comment>
<keyword evidence="6 7" id="KW-0472">Membrane</keyword>
<dbReference type="RefSeq" id="WP_379834634.1">
    <property type="nucleotide sequence ID" value="NZ_JBHRYQ010000001.1"/>
</dbReference>
<keyword evidence="4 7" id="KW-0812">Transmembrane</keyword>
<dbReference type="Pfam" id="PF00507">
    <property type="entry name" value="Oxidored_q4"/>
    <property type="match status" value="1"/>
</dbReference>
<evidence type="ECO:0000256" key="1">
    <source>
        <dbReference type="ARBA" id="ARBA00004141"/>
    </source>
</evidence>
<dbReference type="EC" id="7.1.1.-" evidence="7"/>
<name>A0ABV7YQ76_9BACT</name>
<feature type="transmembrane region" description="Helical" evidence="7">
    <location>
        <begin position="6"/>
        <end position="29"/>
    </location>
</feature>
<evidence type="ECO:0000256" key="7">
    <source>
        <dbReference type="HAMAP-Rule" id="MF_01394"/>
    </source>
</evidence>
<dbReference type="Gene3D" id="1.20.58.1610">
    <property type="entry name" value="NADH:ubiquinone/plastoquinone oxidoreductase, chain 3"/>
    <property type="match status" value="1"/>
</dbReference>
<dbReference type="InterPro" id="IPR023043">
    <property type="entry name" value="NAD(P)H_OxRDtase_bac/plastid"/>
</dbReference>
<keyword evidence="5 7" id="KW-1133">Transmembrane helix</keyword>
<keyword evidence="3 7" id="KW-0813">Transport</keyword>
<comment type="function">
    <text evidence="7">NDH-1 shuttles electrons from NADH, via FMN and iron-sulfur (Fe-S) centers, to quinones in the respiratory chain. The immediate electron acceptor for the enzyme in this species is believed to be a menaquinone. Couples the redox reaction to proton translocation (for every two electrons transferred, four hydrogen ions are translocated across the cytoplasmic membrane), and thus conserves the redox energy in a proton gradient.</text>
</comment>
<feature type="transmembrane region" description="Helical" evidence="7">
    <location>
        <begin position="97"/>
        <end position="121"/>
    </location>
</feature>
<evidence type="ECO:0000256" key="4">
    <source>
        <dbReference type="ARBA" id="ARBA00022692"/>
    </source>
</evidence>
<evidence type="ECO:0000256" key="6">
    <source>
        <dbReference type="ARBA" id="ARBA00023136"/>
    </source>
</evidence>
<dbReference type="Proteomes" id="UP001595616">
    <property type="component" value="Unassembled WGS sequence"/>
</dbReference>
<comment type="subcellular location">
    <subcellularLocation>
        <location evidence="7 8">Cell membrane</location>
        <topology evidence="7 8">Multi-pass membrane protein</topology>
    </subcellularLocation>
    <subcellularLocation>
        <location evidence="1">Membrane</location>
        <topology evidence="1">Multi-pass membrane protein</topology>
    </subcellularLocation>
</comment>
<dbReference type="InterPro" id="IPR000440">
    <property type="entry name" value="NADH_UbQ/plastoQ_OxRdtase_su3"/>
</dbReference>
<sequence>MISQFGFMLLFFLGAIGMVLTVLGISRLLRPNRPNEEKNASYESGEEAEGTAHVSFNLRFYILALVFILFDVELAVLFPWATVFGDKDLVADSGGTWAVYAGVEMFVFVFILALGLVYAWAQGHLEWIAPKQKPTDFKGEVPQSLYDNINKKYEKK</sequence>
<dbReference type="PANTHER" id="PTHR11058">
    <property type="entry name" value="NADH-UBIQUINONE OXIDOREDUCTASE CHAIN 3"/>
    <property type="match status" value="1"/>
</dbReference>
<dbReference type="PANTHER" id="PTHR11058:SF9">
    <property type="entry name" value="NADH-UBIQUINONE OXIDOREDUCTASE CHAIN 3"/>
    <property type="match status" value="1"/>
</dbReference>
<keyword evidence="7 8" id="KW-0520">NAD</keyword>
<accession>A0ABV7YQ76</accession>
<keyword evidence="7 8" id="KW-0874">Quinone</keyword>
<reference evidence="10" key="1">
    <citation type="journal article" date="2019" name="Int. J. Syst. Evol. Microbiol.">
        <title>The Global Catalogue of Microorganisms (GCM) 10K type strain sequencing project: providing services to taxonomists for standard genome sequencing and annotation.</title>
        <authorList>
            <consortium name="The Broad Institute Genomics Platform"/>
            <consortium name="The Broad Institute Genome Sequencing Center for Infectious Disease"/>
            <person name="Wu L."/>
            <person name="Ma J."/>
        </authorList>
    </citation>
    <scope>NUCLEOTIDE SEQUENCE [LARGE SCALE GENOMIC DNA]</scope>
    <source>
        <strain evidence="10">CECT 7956</strain>
    </source>
</reference>
<keyword evidence="10" id="KW-1185">Reference proteome</keyword>
<gene>
    <name evidence="7" type="primary">nuoA</name>
    <name evidence="9" type="ORF">ACFOOI_02410</name>
</gene>
<comment type="subunit">
    <text evidence="7">NDH-1 is composed of 14 different subunits. Subunits NuoA, H, J, K, L, M, N constitute the membrane sector of the complex.</text>
</comment>
<dbReference type="EMBL" id="JBHRYQ010000001">
    <property type="protein sequence ID" value="MFC3809493.1"/>
    <property type="molecule type" value="Genomic_DNA"/>
</dbReference>
<evidence type="ECO:0000256" key="2">
    <source>
        <dbReference type="ARBA" id="ARBA00008472"/>
    </source>
</evidence>
<evidence type="ECO:0000256" key="5">
    <source>
        <dbReference type="ARBA" id="ARBA00022989"/>
    </source>
</evidence>
<dbReference type="HAMAP" id="MF_01394">
    <property type="entry name" value="NDH1_NuoA"/>
    <property type="match status" value="1"/>
</dbReference>
<evidence type="ECO:0000256" key="8">
    <source>
        <dbReference type="RuleBase" id="RU003639"/>
    </source>
</evidence>
<protein>
    <recommendedName>
        <fullName evidence="7">NADH-quinone oxidoreductase subunit A</fullName>
        <ecNumber evidence="7">7.1.1.-</ecNumber>
    </recommendedName>
    <alternativeName>
        <fullName evidence="7">NADH dehydrogenase I subunit A</fullName>
    </alternativeName>
    <alternativeName>
        <fullName evidence="7">NDH-1 subunit A</fullName>
    </alternativeName>
    <alternativeName>
        <fullName evidence="7">NUO1</fullName>
    </alternativeName>
</protein>
<evidence type="ECO:0000256" key="3">
    <source>
        <dbReference type="ARBA" id="ARBA00022448"/>
    </source>
</evidence>
<evidence type="ECO:0000313" key="9">
    <source>
        <dbReference type="EMBL" id="MFC3809493.1"/>
    </source>
</evidence>
<comment type="similarity">
    <text evidence="2 7 8">Belongs to the complex I subunit 3 family.</text>
</comment>
<keyword evidence="7" id="KW-1003">Cell membrane</keyword>
<feature type="transmembrane region" description="Helical" evidence="7">
    <location>
        <begin position="60"/>
        <end position="85"/>
    </location>
</feature>
<keyword evidence="7" id="KW-1278">Translocase</keyword>
<comment type="catalytic activity">
    <reaction evidence="7 8">
        <text>a quinone + NADH + 5 H(+)(in) = a quinol + NAD(+) + 4 H(+)(out)</text>
        <dbReference type="Rhea" id="RHEA:57888"/>
        <dbReference type="ChEBI" id="CHEBI:15378"/>
        <dbReference type="ChEBI" id="CHEBI:24646"/>
        <dbReference type="ChEBI" id="CHEBI:57540"/>
        <dbReference type="ChEBI" id="CHEBI:57945"/>
        <dbReference type="ChEBI" id="CHEBI:132124"/>
    </reaction>
</comment>
<proteinExistence type="inferred from homology"/>
<dbReference type="InterPro" id="IPR038430">
    <property type="entry name" value="NDAH_ubi_oxred_su3_sf"/>
</dbReference>